<proteinExistence type="predicted"/>
<dbReference type="AlphaFoldDB" id="E0N7Y0"/>
<name>E0N7Y0_NEIM3</name>
<dbReference type="HOGENOM" id="CLU_2917850_0_0_4"/>
<dbReference type="EMBL" id="AEEF01000035">
    <property type="protein sequence ID" value="EFM04907.1"/>
    <property type="molecule type" value="Genomic_DNA"/>
</dbReference>
<protein>
    <submittedName>
        <fullName evidence="1">Uncharacterized protein</fullName>
    </submittedName>
</protein>
<evidence type="ECO:0000313" key="2">
    <source>
        <dbReference type="Proteomes" id="UP000005526"/>
    </source>
</evidence>
<dbReference type="Proteomes" id="UP000005526">
    <property type="component" value="Unassembled WGS sequence"/>
</dbReference>
<comment type="caution">
    <text evidence="1">The sequence shown here is derived from an EMBL/GenBank/DDBJ whole genome shotgun (WGS) entry which is preliminary data.</text>
</comment>
<organism evidence="1 2">
    <name type="scientific">Neisseria meningitidis serogroup B (strain ATCC 13091 / M2091)</name>
    <dbReference type="NCBI Taxonomy" id="862513"/>
    <lineage>
        <taxon>Bacteria</taxon>
        <taxon>Pseudomonadati</taxon>
        <taxon>Pseudomonadota</taxon>
        <taxon>Betaproteobacteria</taxon>
        <taxon>Neisseriales</taxon>
        <taxon>Neisseriaceae</taxon>
        <taxon>Neisseria</taxon>
    </lineage>
</organism>
<gene>
    <name evidence="1" type="ORF">HMPREF0602_0610</name>
</gene>
<reference evidence="1 2" key="1">
    <citation type="submission" date="2010-07" db="EMBL/GenBank/DDBJ databases">
        <authorList>
            <person name="Muzny D."/>
            <person name="Qin X."/>
            <person name="Deng J."/>
            <person name="Jiang H."/>
            <person name="Liu Y."/>
            <person name="Qu J."/>
            <person name="Song X.-Z."/>
            <person name="Zhang L."/>
            <person name="Thornton R."/>
            <person name="Coyle M."/>
            <person name="Francisco L."/>
            <person name="Jackson L."/>
            <person name="Javaid M."/>
            <person name="Korchina V."/>
            <person name="Kovar C."/>
            <person name="Mata R."/>
            <person name="Mathew T."/>
            <person name="Ngo R."/>
            <person name="Nguyen L."/>
            <person name="Nguyen N."/>
            <person name="Okwuonu G."/>
            <person name="Ongeri F."/>
            <person name="Pham C."/>
            <person name="Simmons D."/>
            <person name="Wilczek-Boney K."/>
            <person name="Hale W."/>
            <person name="Jakkamsetti A."/>
            <person name="Pham P."/>
            <person name="Ruth R."/>
            <person name="San Lucas F."/>
            <person name="Warren J."/>
            <person name="Zhang J."/>
            <person name="Zhao Z."/>
            <person name="Zhou C."/>
            <person name="Zhu D."/>
            <person name="Lee S."/>
            <person name="Bess C."/>
            <person name="Blankenburg K."/>
            <person name="Forbes L."/>
            <person name="Fu Q."/>
            <person name="Gubbala S."/>
            <person name="Hirani K."/>
            <person name="Jayaseelan J.C."/>
            <person name="Lara F."/>
            <person name="Munidasa M."/>
            <person name="Palculict T."/>
            <person name="Patil S."/>
            <person name="Pu L.-L."/>
            <person name="Saada N."/>
            <person name="Tang L."/>
            <person name="Weissenberger G."/>
            <person name="Zhu Y."/>
            <person name="Hemphill L."/>
            <person name="Shang Y."/>
            <person name="Youmans B."/>
            <person name="Ayvaz T."/>
            <person name="Ross M."/>
            <person name="Santibanez J."/>
            <person name="Aqrawi P."/>
            <person name="Gross S."/>
            <person name="Joshi V."/>
            <person name="Fowler G."/>
            <person name="Nazareth L."/>
            <person name="Reid J."/>
            <person name="Worley K."/>
            <person name="Petrosino J."/>
            <person name="Highlander S."/>
            <person name="Gibbs R."/>
        </authorList>
    </citation>
    <scope>NUCLEOTIDE SEQUENCE [LARGE SCALE GENOMIC DNA]</scope>
    <source>
        <strain evidence="1 2">ATCC 13091</strain>
    </source>
</reference>
<sequence length="58" mass="6702">MTFIFRTRALLFQAESGLIPCGLKNKIIYRLIKSGLCRLHAITFCREIGYSNERNARP</sequence>
<evidence type="ECO:0000313" key="1">
    <source>
        <dbReference type="EMBL" id="EFM04907.1"/>
    </source>
</evidence>
<accession>E0N7Y0</accession>